<dbReference type="Proteomes" id="UP000265520">
    <property type="component" value="Unassembled WGS sequence"/>
</dbReference>
<organism evidence="1 2">
    <name type="scientific">Trifolium medium</name>
    <dbReference type="NCBI Taxonomy" id="97028"/>
    <lineage>
        <taxon>Eukaryota</taxon>
        <taxon>Viridiplantae</taxon>
        <taxon>Streptophyta</taxon>
        <taxon>Embryophyta</taxon>
        <taxon>Tracheophyta</taxon>
        <taxon>Spermatophyta</taxon>
        <taxon>Magnoliopsida</taxon>
        <taxon>eudicotyledons</taxon>
        <taxon>Gunneridae</taxon>
        <taxon>Pentapetalae</taxon>
        <taxon>rosids</taxon>
        <taxon>fabids</taxon>
        <taxon>Fabales</taxon>
        <taxon>Fabaceae</taxon>
        <taxon>Papilionoideae</taxon>
        <taxon>50 kb inversion clade</taxon>
        <taxon>NPAAA clade</taxon>
        <taxon>Hologalegina</taxon>
        <taxon>IRL clade</taxon>
        <taxon>Trifolieae</taxon>
        <taxon>Trifolium</taxon>
    </lineage>
</organism>
<name>A0A392MC54_9FABA</name>
<proteinExistence type="predicted"/>
<accession>A0A392MC54</accession>
<protein>
    <submittedName>
        <fullName evidence="1">Uncharacterized protein</fullName>
    </submittedName>
</protein>
<evidence type="ECO:0000313" key="2">
    <source>
        <dbReference type="Proteomes" id="UP000265520"/>
    </source>
</evidence>
<keyword evidence="2" id="KW-1185">Reference proteome</keyword>
<evidence type="ECO:0000313" key="1">
    <source>
        <dbReference type="EMBL" id="MCH84861.1"/>
    </source>
</evidence>
<gene>
    <name evidence="1" type="ORF">A2U01_0005698</name>
</gene>
<sequence>MTPDSAVSPARVSSCWGNGVLPSMVAVECDYTSTVVGVMGR</sequence>
<comment type="caution">
    <text evidence="1">The sequence shown here is derived from an EMBL/GenBank/DDBJ whole genome shotgun (WGS) entry which is preliminary data.</text>
</comment>
<dbReference type="AlphaFoldDB" id="A0A392MC54"/>
<dbReference type="EMBL" id="LXQA010007499">
    <property type="protein sequence ID" value="MCH84861.1"/>
    <property type="molecule type" value="Genomic_DNA"/>
</dbReference>
<reference evidence="1 2" key="1">
    <citation type="journal article" date="2018" name="Front. Plant Sci.">
        <title>Red Clover (Trifolium pratense) and Zigzag Clover (T. medium) - A Picture of Genomic Similarities and Differences.</title>
        <authorList>
            <person name="Dluhosova J."/>
            <person name="Istvanek J."/>
            <person name="Nedelnik J."/>
            <person name="Repkova J."/>
        </authorList>
    </citation>
    <scope>NUCLEOTIDE SEQUENCE [LARGE SCALE GENOMIC DNA]</scope>
    <source>
        <strain evidence="2">cv. 10/8</strain>
        <tissue evidence="1">Leaf</tissue>
    </source>
</reference>